<feature type="region of interest" description="Disordered" evidence="1">
    <location>
        <begin position="1"/>
        <end position="27"/>
    </location>
</feature>
<reference evidence="2 3" key="1">
    <citation type="journal article" date="2013" name="Nat. Commun.">
        <title>The evolution and pathogenic mechanisms of the rice sheath blight pathogen.</title>
        <authorList>
            <person name="Zheng A."/>
            <person name="Lin R."/>
            <person name="Xu L."/>
            <person name="Qin P."/>
            <person name="Tang C."/>
            <person name="Ai P."/>
            <person name="Zhang D."/>
            <person name="Liu Y."/>
            <person name="Sun Z."/>
            <person name="Feng H."/>
            <person name="Wang Y."/>
            <person name="Chen Y."/>
            <person name="Liang X."/>
            <person name="Fu R."/>
            <person name="Li Q."/>
            <person name="Zhang J."/>
            <person name="Yu X."/>
            <person name="Xie Z."/>
            <person name="Ding L."/>
            <person name="Guan P."/>
            <person name="Tang J."/>
            <person name="Liang Y."/>
            <person name="Wang S."/>
            <person name="Deng Q."/>
            <person name="Li S."/>
            <person name="Zhu J."/>
            <person name="Wang L."/>
            <person name="Liu H."/>
            <person name="Li P."/>
        </authorList>
    </citation>
    <scope>NUCLEOTIDE SEQUENCE [LARGE SCALE GENOMIC DNA]</scope>
    <source>
        <strain evidence="3">AG-1 IA</strain>
    </source>
</reference>
<comment type="caution">
    <text evidence="2">The sequence shown here is derived from an EMBL/GenBank/DDBJ whole genome shotgun (WGS) entry which is preliminary data.</text>
</comment>
<evidence type="ECO:0000313" key="2">
    <source>
        <dbReference type="EMBL" id="ELU37832.1"/>
    </source>
</evidence>
<sequence>MRFSRRIVPLHTKTDMPGRSGKHDGPSPRIQKIAYHTSLGIRNWGRPRRCTQGGYRNIKSVSKGERGHRNIKDRCQDKIRGAKRSESEIGGEGREGRKVGGLEIECVAVPESHGRGSYGWRIEGDCTIWCCSDQKERDLVVAPGQKEGGGRGQWLLLDDRKA</sequence>
<dbReference type="Proteomes" id="UP000011668">
    <property type="component" value="Unassembled WGS sequence"/>
</dbReference>
<gene>
    <name evidence="2" type="ORF">AG1IA_08150</name>
</gene>
<keyword evidence="3" id="KW-1185">Reference proteome</keyword>
<evidence type="ECO:0000256" key="1">
    <source>
        <dbReference type="SAM" id="MobiDB-lite"/>
    </source>
</evidence>
<evidence type="ECO:0000313" key="3">
    <source>
        <dbReference type="Proteomes" id="UP000011668"/>
    </source>
</evidence>
<dbReference type="AlphaFoldDB" id="L8WM59"/>
<dbReference type="HOGENOM" id="CLU_1636561_0_0_1"/>
<proteinExistence type="predicted"/>
<name>L8WM59_THACA</name>
<dbReference type="EMBL" id="AFRT01002460">
    <property type="protein sequence ID" value="ELU37832.1"/>
    <property type="molecule type" value="Genomic_DNA"/>
</dbReference>
<organism evidence="2 3">
    <name type="scientific">Thanatephorus cucumeris (strain AG1-IA)</name>
    <name type="common">Rice sheath blight fungus</name>
    <name type="synonym">Rhizoctonia solani</name>
    <dbReference type="NCBI Taxonomy" id="983506"/>
    <lineage>
        <taxon>Eukaryota</taxon>
        <taxon>Fungi</taxon>
        <taxon>Dikarya</taxon>
        <taxon>Basidiomycota</taxon>
        <taxon>Agaricomycotina</taxon>
        <taxon>Agaricomycetes</taxon>
        <taxon>Cantharellales</taxon>
        <taxon>Ceratobasidiaceae</taxon>
        <taxon>Rhizoctonia</taxon>
        <taxon>Rhizoctonia solani AG-1</taxon>
    </lineage>
</organism>
<protein>
    <submittedName>
        <fullName evidence="2">Uncharacterized protein</fullName>
    </submittedName>
</protein>
<feature type="compositionally biased region" description="Basic and acidic residues" evidence="1">
    <location>
        <begin position="12"/>
        <end position="26"/>
    </location>
</feature>
<accession>L8WM59</accession>